<organism evidence="1 2">
    <name type="scientific">Lactococcus phage phiL47</name>
    <dbReference type="NCBI Taxonomy" id="1412875"/>
    <lineage>
        <taxon>Viruses</taxon>
        <taxon>Duplodnaviria</taxon>
        <taxon>Heunggongvirae</taxon>
        <taxon>Uroviricota</taxon>
        <taxon>Caudoviricetes</taxon>
        <taxon>Audreyjarvisvirus</taxon>
        <taxon>Audreyjarvisvirus L47</taxon>
    </lineage>
</organism>
<dbReference type="OrthoDB" id="27694at10239"/>
<accession>V9VG81</accession>
<reference evidence="1 2" key="1">
    <citation type="journal article" date="2014" name="Front. Microbiol.">
        <title>Phages of non-dairy lactococci: isolation and characterization of ?L47, a phage infecting the grass isolate Lactococcus lactis ssp. cremoris DPC6860.</title>
        <authorList>
            <person name="Cavanagh D."/>
            <person name="Guinane C.M."/>
            <person name="Neve H."/>
            <person name="Coffey A."/>
            <person name="Ross R.P."/>
            <person name="Fitzgerald G.F."/>
            <person name="McAuliffe O."/>
        </authorList>
    </citation>
    <scope>NUCLEOTIDE SEQUENCE [LARGE SCALE GENOMIC DNA]</scope>
</reference>
<keyword evidence="2" id="KW-1185">Reference proteome</keyword>
<name>V9VG81_9CAUD</name>
<protein>
    <submittedName>
        <fullName evidence="1">Uncharacterized protein</fullName>
    </submittedName>
</protein>
<dbReference type="Proteomes" id="UP000018883">
    <property type="component" value="Segment"/>
</dbReference>
<dbReference type="GeneID" id="18503597"/>
<evidence type="ECO:0000313" key="2">
    <source>
        <dbReference type="Proteomes" id="UP000018883"/>
    </source>
</evidence>
<evidence type="ECO:0000313" key="1">
    <source>
        <dbReference type="EMBL" id="AHC94120.1"/>
    </source>
</evidence>
<gene>
    <name evidence="1" type="ORF">T548_0042</name>
</gene>
<dbReference type="KEGG" id="vg:18503597"/>
<sequence>MSEFRKVMNELKIEKEFCIFIGWTEKAQKINSQMVQLIHENTQKMKLGIL</sequence>
<dbReference type="EMBL" id="KF926093">
    <property type="protein sequence ID" value="AHC94120.1"/>
    <property type="molecule type" value="Genomic_DNA"/>
</dbReference>
<dbReference type="RefSeq" id="YP_009006920.1">
    <property type="nucleotide sequence ID" value="NC_023574.1"/>
</dbReference>
<proteinExistence type="predicted"/>